<evidence type="ECO:0000259" key="2">
    <source>
        <dbReference type="SMART" id="SM00573"/>
    </source>
</evidence>
<dbReference type="InterPro" id="IPR014012">
    <property type="entry name" value="HSA_dom"/>
</dbReference>
<feature type="compositionally biased region" description="Polar residues" evidence="1">
    <location>
        <begin position="902"/>
        <end position="924"/>
    </location>
</feature>
<feature type="region of interest" description="Disordered" evidence="1">
    <location>
        <begin position="1054"/>
        <end position="1074"/>
    </location>
</feature>
<dbReference type="Proteomes" id="UP001370490">
    <property type="component" value="Unassembled WGS sequence"/>
</dbReference>
<comment type="caution">
    <text evidence="3">The sequence shown here is derived from an EMBL/GenBank/DDBJ whole genome shotgun (WGS) entry which is preliminary data.</text>
</comment>
<dbReference type="GO" id="GO:0004386">
    <property type="term" value="F:helicase activity"/>
    <property type="evidence" value="ECO:0007669"/>
    <property type="project" value="UniProtKB-KW"/>
</dbReference>
<sequence length="1934" mass="209040">MHGFCIVSAPLVNAEGDSMGGVVDGGVGIGIKTSPRQAAIERAQAELRQEYDVRAERRRELEFLEIGGNPLDFKFGHSTSLSVLSTSLTDQQAEHFVTSEAKGSFALTASPHGDSVESSGRPGAPIICEPNSADNLLLLGENELLEGEKNTLHPRGNVAPSEQSSQLDGSQNAKESEDSNIMRFPKSQSYTRRNRSRTNRDGARSSSTDIIPTRVGHGSSLPARHGLRDAKGLISEVNNQKDLKVSSICNSKSTNPEADIVKTQNSENQLDSELNGVAVAEKTYSSANDDQPEGVLDVKGPIKLQDDQDNQHAQVGILETPTGMASDGLDFDKDKNLVEANASECPPSATIEKPENQAAVGRSNGFGNFKGDRKIVSEGQNNSATLSTKGLDSESSCTQTSISIEGINDSDQCNKLSNVCSNGNLKEQTMASVGTPKREGGDSPKEKNDTKDGGSSLIANHDNIAHEIHRSNGAMVKTEEVIERSKAGLENEVIVPAEVDGLEMNNHTVSKSETKSNNAVSDDSNSRKGNICNTVPQSCIDSSICRHPEATLSGRDSAAAQDLHTDQASQKVANTAHEDSVLEEARIIEAKRKRIAQLSASIVPLDTHRKSHWDFVLEEMAWLANDFAQERIWKITTAAQLSCRVALASQIKSGKQSLCSKQKQVAHTLAKAVLQFWHSVEEDLSSQNSTRGMKDAKLGSVRAYAMRFLEHTRSIVPVVNAEAPMTPDRVSDSGILEVSWEDQLTEESLFYAVPSGAMGAYRKSIENCLIQFEKTGSSIQEEVETSTYDGAAEFVSQEIVFEEDEGETSTYYLPSKSSKFSQKKRKNLMNSHTARSYEVGVDLPYGNCMENKVGTQQSVLILGKRPATLNVGSFQTKRVRTASRQRVISPFNAGPIGGVQVPNRTDASSGETSSFQDDQSTLHGGSQVRKGMDESMGEFDDPYDCTEISTKPKKKKKAKHLGSAYEQRWPLDSTVQNEQRDYTKKRLESHQLESNGSSGLFGQHAAKKPKIIKQPPDNSFDNVTPITGSIPSPVASQMSNMSNPNKIMRIIGGRDRGRKPKVPKVPAGQSGSGSPWSLFEDQALVVLVHDMGPNWELVSDAINCTLQFKGSARQLFQRLQGPMEEDILKSHFEKIIMIGQQQHYRRNQSENQDMKQIAPVHNSHVVALSQVSPNLNGGPLTPLDLCDVGTSNPDVLSLAYQGSHTAGLPISNHGTMSSMLPISGANSPLQGSPGVVLGNNLSPSGALNASVRVGVPRTSSLPIDEQQRMQQFNQMHPGRNIQQPGLSSPGALSGPDRGVHVLSGANGMGMMCGINRSMPMPRSGLQAIASSSMLNSGSMLSSSMGGMPSPVNMHHGAGSGQGNSMLRNRETLHMMRPSQNPEHQRQMMMPELQLQVSQGNSQGVLPFNGLSSAFPNQTASPPIQSYPVHHQQQHQMPSQQPHVLSNPHHPHLQSPNHATSTQQAYAIRLAKERQRLMQQQQPQQQHFAQSNALMPHLQSPTQLPISSLQSSQMQPQSSSQPVSLPPQTPSSPMTPISSQHQQKHHLPLQGLNRNPQTGATGSTNQMGKQRQRQPQQQQFQQSGRQHPQQRQPTQSQQQAKMLKGLGRGNALAHQNLSIDSSHLNGLSTTPGGSVDKGEQVMHVMQGQGLYSGTHLNSVQPSKSLAPSQPSSQSQTPPKLYTGPAPASSKQLQQRPSQSDTSSQPQVLPVSSGHSLPTSYQAVSSTAAASLSHGQLQLHRQSHQKQANLPVGQRIVQQNCQIGSDLPDKALADQAQAVQLPGNSMVQMGTSVAMPQTCTESTNVVSAVSPVGVSSWKAAEPLYDSGLSNQAVQFGSVGSPPLTSSAGVEPKQSIIKSSGSLSPHGQKFGAQWQQQGQLQQPPSPSLPPPPRQQQDQQQQLPSLQQLPLQQQSQQHTHLQAGQSSLYIKPTNSRLE</sequence>
<feature type="compositionally biased region" description="Polar residues" evidence="1">
    <location>
        <begin position="1853"/>
        <end position="1862"/>
    </location>
</feature>
<feature type="compositionally biased region" description="Low complexity" evidence="1">
    <location>
        <begin position="1891"/>
        <end position="1913"/>
    </location>
</feature>
<dbReference type="PANTHER" id="PTHR46774">
    <property type="entry name" value="CHROMATIN MODIFICATION-RELATED PROTEIN EAF1 A-RELATED"/>
    <property type="match status" value="1"/>
</dbReference>
<feature type="region of interest" description="Disordered" evidence="1">
    <location>
        <begin position="508"/>
        <end position="529"/>
    </location>
</feature>
<feature type="compositionally biased region" description="Polar residues" evidence="1">
    <location>
        <begin position="1687"/>
        <end position="1705"/>
    </location>
</feature>
<feature type="compositionally biased region" description="Basic and acidic residues" evidence="1">
    <location>
        <begin position="978"/>
        <end position="991"/>
    </location>
</feature>
<feature type="compositionally biased region" description="Low complexity" evidence="1">
    <location>
        <begin position="1572"/>
        <end position="1598"/>
    </location>
</feature>
<feature type="region of interest" description="Disordered" evidence="1">
    <location>
        <begin position="427"/>
        <end position="458"/>
    </location>
</feature>
<feature type="compositionally biased region" description="Pro residues" evidence="1">
    <location>
        <begin position="1880"/>
        <end position="1890"/>
    </location>
</feature>
<feature type="compositionally biased region" description="Low complexity" evidence="1">
    <location>
        <begin position="1504"/>
        <end position="1522"/>
    </location>
</feature>
<feature type="compositionally biased region" description="Polar residues" evidence="1">
    <location>
        <begin position="1277"/>
        <end position="1286"/>
    </location>
</feature>
<feature type="compositionally biased region" description="Polar residues" evidence="1">
    <location>
        <begin position="1406"/>
        <end position="1423"/>
    </location>
</feature>
<dbReference type="SMART" id="SM00573">
    <property type="entry name" value="HSA"/>
    <property type="match status" value="1"/>
</dbReference>
<feature type="compositionally biased region" description="Polar residues" evidence="1">
    <location>
        <begin position="1551"/>
        <end position="1568"/>
    </location>
</feature>
<dbReference type="EMBL" id="JBAMMX010000005">
    <property type="protein sequence ID" value="KAK6940532.1"/>
    <property type="molecule type" value="Genomic_DNA"/>
</dbReference>
<evidence type="ECO:0000313" key="4">
    <source>
        <dbReference type="Proteomes" id="UP001370490"/>
    </source>
</evidence>
<organism evidence="3 4">
    <name type="scientific">Dillenia turbinata</name>
    <dbReference type="NCBI Taxonomy" id="194707"/>
    <lineage>
        <taxon>Eukaryota</taxon>
        <taxon>Viridiplantae</taxon>
        <taxon>Streptophyta</taxon>
        <taxon>Embryophyta</taxon>
        <taxon>Tracheophyta</taxon>
        <taxon>Spermatophyta</taxon>
        <taxon>Magnoliopsida</taxon>
        <taxon>eudicotyledons</taxon>
        <taxon>Gunneridae</taxon>
        <taxon>Pentapetalae</taxon>
        <taxon>Dilleniales</taxon>
        <taxon>Dilleniaceae</taxon>
        <taxon>Dillenia</taxon>
    </lineage>
</organism>
<feature type="compositionally biased region" description="Polar residues" evidence="1">
    <location>
        <begin position="160"/>
        <end position="173"/>
    </location>
</feature>
<evidence type="ECO:0000313" key="3">
    <source>
        <dbReference type="EMBL" id="KAK6940532.1"/>
    </source>
</evidence>
<feature type="region of interest" description="Disordered" evidence="1">
    <location>
        <begin position="151"/>
        <end position="225"/>
    </location>
</feature>
<feature type="compositionally biased region" description="Low complexity" evidence="1">
    <location>
        <begin position="1659"/>
        <end position="1677"/>
    </location>
</feature>
<dbReference type="InterPro" id="IPR044798">
    <property type="entry name" value="EAF1A/B"/>
</dbReference>
<gene>
    <name evidence="3" type="ORF">RJ641_030063</name>
</gene>
<dbReference type="Pfam" id="PF07529">
    <property type="entry name" value="HSA"/>
    <property type="match status" value="1"/>
</dbReference>
<feature type="compositionally biased region" description="Basic and acidic residues" evidence="1">
    <location>
        <begin position="436"/>
        <end position="452"/>
    </location>
</feature>
<feature type="region of interest" description="Disordered" evidence="1">
    <location>
        <begin position="885"/>
        <end position="1002"/>
    </location>
</feature>
<keyword evidence="3" id="KW-0067">ATP-binding</keyword>
<feature type="region of interest" description="Disordered" evidence="1">
    <location>
        <begin position="1406"/>
        <end position="1461"/>
    </location>
</feature>
<feature type="compositionally biased region" description="Polar residues" evidence="1">
    <location>
        <begin position="1711"/>
        <end position="1720"/>
    </location>
</feature>
<feature type="region of interest" description="Disordered" evidence="1">
    <location>
        <begin position="1651"/>
        <end position="1720"/>
    </location>
</feature>
<keyword evidence="3" id="KW-0378">Hydrolase</keyword>
<feature type="compositionally biased region" description="Low complexity" evidence="1">
    <location>
        <begin position="1870"/>
        <end position="1879"/>
    </location>
</feature>
<name>A0AAN8ZK39_9MAGN</name>
<protein>
    <submittedName>
        <fullName evidence="3">Helicase/SANT-associated domain</fullName>
    </submittedName>
</protein>
<evidence type="ECO:0000256" key="1">
    <source>
        <dbReference type="SAM" id="MobiDB-lite"/>
    </source>
</evidence>
<feature type="compositionally biased region" description="Basic residues" evidence="1">
    <location>
        <begin position="951"/>
        <end position="960"/>
    </location>
</feature>
<feature type="compositionally biased region" description="Polar residues" evidence="1">
    <location>
        <begin position="1914"/>
        <end position="1934"/>
    </location>
</feature>
<feature type="region of interest" description="Disordered" evidence="1">
    <location>
        <begin position="1504"/>
        <end position="1600"/>
    </location>
</feature>
<proteinExistence type="predicted"/>
<reference evidence="3 4" key="1">
    <citation type="submission" date="2023-12" db="EMBL/GenBank/DDBJ databases">
        <title>A high-quality genome assembly for Dillenia turbinata (Dilleniales).</title>
        <authorList>
            <person name="Chanderbali A."/>
        </authorList>
    </citation>
    <scope>NUCLEOTIDE SEQUENCE [LARGE SCALE GENOMIC DNA]</scope>
    <source>
        <strain evidence="3">LSX21</strain>
        <tissue evidence="3">Leaf</tissue>
    </source>
</reference>
<keyword evidence="3" id="KW-0547">Nucleotide-binding</keyword>
<dbReference type="GO" id="GO:0035267">
    <property type="term" value="C:NuA4 histone acetyltransferase complex"/>
    <property type="evidence" value="ECO:0007669"/>
    <property type="project" value="InterPro"/>
</dbReference>
<dbReference type="PANTHER" id="PTHR46774:SF3">
    <property type="entry name" value="CHROMATIN MODIFICATION-RELATED PROTEIN EAF1 A-RELATED"/>
    <property type="match status" value="1"/>
</dbReference>
<feature type="region of interest" description="Disordered" evidence="1">
    <location>
        <begin position="1839"/>
        <end position="1934"/>
    </location>
</feature>
<feature type="compositionally biased region" description="Low complexity" evidence="1">
    <location>
        <begin position="1429"/>
        <end position="1442"/>
    </location>
</feature>
<keyword evidence="4" id="KW-1185">Reference proteome</keyword>
<accession>A0AAN8ZK39</accession>
<feature type="compositionally biased region" description="Acidic residues" evidence="1">
    <location>
        <begin position="935"/>
        <end position="944"/>
    </location>
</feature>
<feature type="region of interest" description="Disordered" evidence="1">
    <location>
        <begin position="108"/>
        <end position="128"/>
    </location>
</feature>
<keyword evidence="3" id="KW-0347">Helicase</keyword>
<feature type="domain" description="HSA" evidence="2">
    <location>
        <begin position="601"/>
        <end position="667"/>
    </location>
</feature>
<feature type="region of interest" description="Disordered" evidence="1">
    <location>
        <begin position="1277"/>
        <end position="1297"/>
    </location>
</feature>